<feature type="compositionally biased region" description="Acidic residues" evidence="13">
    <location>
        <begin position="64"/>
        <end position="86"/>
    </location>
</feature>
<feature type="region of interest" description="Disordered" evidence="13">
    <location>
        <begin position="645"/>
        <end position="693"/>
    </location>
</feature>
<feature type="compositionally biased region" description="Polar residues" evidence="13">
    <location>
        <begin position="419"/>
        <end position="432"/>
    </location>
</feature>
<feature type="compositionally biased region" description="Low complexity" evidence="13">
    <location>
        <begin position="517"/>
        <end position="533"/>
    </location>
</feature>
<evidence type="ECO:0000259" key="14">
    <source>
        <dbReference type="SMART" id="SM01044"/>
    </source>
</evidence>
<keyword evidence="6" id="KW-0507">mRNA processing</keyword>
<evidence type="ECO:0000256" key="1">
    <source>
        <dbReference type="ARBA" id="ARBA00004123"/>
    </source>
</evidence>
<feature type="compositionally biased region" description="Basic residues" evidence="13">
    <location>
        <begin position="215"/>
        <end position="228"/>
    </location>
</feature>
<feature type="compositionally biased region" description="Polar residues" evidence="13">
    <location>
        <begin position="483"/>
        <end position="510"/>
    </location>
</feature>
<dbReference type="Pfam" id="PF09405">
    <property type="entry name" value="Btz"/>
    <property type="match status" value="1"/>
</dbReference>
<dbReference type="GO" id="GO:0006417">
    <property type="term" value="P:regulation of translation"/>
    <property type="evidence" value="ECO:0007669"/>
    <property type="project" value="UniProtKB-KW"/>
</dbReference>
<evidence type="ECO:0000256" key="3">
    <source>
        <dbReference type="ARBA" id="ARBA00009548"/>
    </source>
</evidence>
<feature type="compositionally biased region" description="Polar residues" evidence="13">
    <location>
        <begin position="304"/>
        <end position="317"/>
    </location>
</feature>
<evidence type="ECO:0000256" key="11">
    <source>
        <dbReference type="ARBA" id="ARBA00023187"/>
    </source>
</evidence>
<sequence length="693" mass="74976">MASAGEAEYESDPEEAKLSLKMRRREASDDEEEEREVEERDKREKSVRMIESDGESEGQGAAADYDEEEEEEEYDDEEYVEDEEVYEGDEYQEVGGTSGGGHEESVKKVEAVAEGAEGVKEVVGEGTGSGQAIDDDNENNVQGAEGKKENEPYAVPTAGAFYMHDDRFRDNAGGRHRRTFGGRKLWESKDERKWGHDKFEELTVEERHYDEGRRGSRGRYRGRGRGRGRVPGPERGTVRGRRPKAYVNDSYPSNNNIKKIQDNALKGMRGRGPRRYRPSFKDNIDTPPPPNKQSGLSVEKRSYHSTAKASAPVSNVENDAATAAKQGFVSNLNSASPPFYPSSSSAKETNVTHKRELQTGTSSRSVHPSVLGDSSAASQSNSVLRGKNASDSVSLDKLHISDPITAVASKVSPGLQLAPGSSTISPTQSQPLRGQGRGFNAMPNVNYQSPVINNQFNRVPQPTNLHSTQRNPVLGRRQPTFQATGHQFAQRSGTRSQGSSPPKAGQSISETGEFESSSDVSKSKSAMVAKGKGTLQSTGRGSVLYGGAQVMGAPGSMGGGDQNFPTTPAFLPVMQFGGQHRGGIPAVGMAFPGYVGQPQLGLGNSEMTWLPVLAGAAGALGATYCSPYIAMDGAYHARPSGQISSLTAAPSKENNASKPNNESNPQQRLELSNDDLGQRQKNPRRYTEMKFDQ</sequence>
<keyword evidence="7" id="KW-0509">mRNA transport</keyword>
<feature type="compositionally biased region" description="Basic residues" evidence="13">
    <location>
        <begin position="268"/>
        <end position="278"/>
    </location>
</feature>
<feature type="compositionally biased region" description="Polar residues" evidence="13">
    <location>
        <begin position="375"/>
        <end position="391"/>
    </location>
</feature>
<protein>
    <recommendedName>
        <fullName evidence="14">Btz domain-containing protein</fullName>
    </recommendedName>
</protein>
<evidence type="ECO:0000256" key="9">
    <source>
        <dbReference type="ARBA" id="ARBA00022884"/>
    </source>
</evidence>
<evidence type="ECO:0000256" key="4">
    <source>
        <dbReference type="ARBA" id="ARBA00022448"/>
    </source>
</evidence>
<dbReference type="GO" id="GO:0008380">
    <property type="term" value="P:RNA splicing"/>
    <property type="evidence" value="ECO:0007669"/>
    <property type="project" value="UniProtKB-KW"/>
</dbReference>
<dbReference type="InterPro" id="IPR018545">
    <property type="entry name" value="Btz_dom"/>
</dbReference>
<feature type="compositionally biased region" description="Polar residues" evidence="13">
    <location>
        <begin position="645"/>
        <end position="670"/>
    </location>
</feature>
<dbReference type="PANTHER" id="PTHR46837:SF5">
    <property type="entry name" value="PROTEIN MLN51 HOMOLOG"/>
    <property type="match status" value="1"/>
</dbReference>
<evidence type="ECO:0000256" key="6">
    <source>
        <dbReference type="ARBA" id="ARBA00022664"/>
    </source>
</evidence>
<proteinExistence type="inferred from homology"/>
<organism evidence="15 16">
    <name type="scientific">Solanum pinnatisectum</name>
    <name type="common">tansyleaf nightshade</name>
    <dbReference type="NCBI Taxonomy" id="50273"/>
    <lineage>
        <taxon>Eukaryota</taxon>
        <taxon>Viridiplantae</taxon>
        <taxon>Streptophyta</taxon>
        <taxon>Embryophyta</taxon>
        <taxon>Tracheophyta</taxon>
        <taxon>Spermatophyta</taxon>
        <taxon>Magnoliopsida</taxon>
        <taxon>eudicotyledons</taxon>
        <taxon>Gunneridae</taxon>
        <taxon>Pentapetalae</taxon>
        <taxon>asterids</taxon>
        <taxon>lamiids</taxon>
        <taxon>Solanales</taxon>
        <taxon>Solanaceae</taxon>
        <taxon>Solanoideae</taxon>
        <taxon>Solaneae</taxon>
        <taxon>Solanum</taxon>
    </lineage>
</organism>
<evidence type="ECO:0000256" key="2">
    <source>
        <dbReference type="ARBA" id="ARBA00004496"/>
    </source>
</evidence>
<evidence type="ECO:0000256" key="5">
    <source>
        <dbReference type="ARBA" id="ARBA00022490"/>
    </source>
</evidence>
<feature type="region of interest" description="Disordered" evidence="13">
    <location>
        <begin position="417"/>
        <end position="443"/>
    </location>
</feature>
<evidence type="ECO:0000256" key="13">
    <source>
        <dbReference type="SAM" id="MobiDB-lite"/>
    </source>
</evidence>
<dbReference type="GO" id="GO:0000184">
    <property type="term" value="P:nuclear-transcribed mRNA catabolic process, nonsense-mediated decay"/>
    <property type="evidence" value="ECO:0007669"/>
    <property type="project" value="UniProtKB-KW"/>
</dbReference>
<feature type="compositionally biased region" description="Low complexity" evidence="13">
    <location>
        <begin position="334"/>
        <end position="346"/>
    </location>
</feature>
<gene>
    <name evidence="15" type="ORF">R3W88_010279</name>
</gene>
<dbReference type="GO" id="GO:0006397">
    <property type="term" value="P:mRNA processing"/>
    <property type="evidence" value="ECO:0007669"/>
    <property type="project" value="UniProtKB-KW"/>
</dbReference>
<reference evidence="15 16" key="1">
    <citation type="submission" date="2023-10" db="EMBL/GenBank/DDBJ databases">
        <title>Genome-Wide Identification Analysis in wild type Solanum Pinnatisectum Reveals Some Genes Defensing Phytophthora Infestans.</title>
        <authorList>
            <person name="Sun C."/>
        </authorList>
    </citation>
    <scope>NUCLEOTIDE SEQUENCE [LARGE SCALE GENOMIC DNA]</scope>
    <source>
        <strain evidence="15">LQN</strain>
        <tissue evidence="15">Leaf</tissue>
    </source>
</reference>
<evidence type="ECO:0000313" key="15">
    <source>
        <dbReference type="EMBL" id="KAK4736018.1"/>
    </source>
</evidence>
<dbReference type="AlphaFoldDB" id="A0AAV9MEG5"/>
<keyword evidence="11" id="KW-0508">mRNA splicing</keyword>
<feature type="region of interest" description="Disordered" evidence="13">
    <location>
        <begin position="1"/>
        <end position="86"/>
    </location>
</feature>
<evidence type="ECO:0000313" key="16">
    <source>
        <dbReference type="Proteomes" id="UP001311915"/>
    </source>
</evidence>
<dbReference type="Proteomes" id="UP001311915">
    <property type="component" value="Unassembled WGS sequence"/>
</dbReference>
<dbReference type="EMBL" id="JAWPEI010000002">
    <property type="protein sequence ID" value="KAK4736018.1"/>
    <property type="molecule type" value="Genomic_DNA"/>
</dbReference>
<dbReference type="GO" id="GO:0003729">
    <property type="term" value="F:mRNA binding"/>
    <property type="evidence" value="ECO:0007669"/>
    <property type="project" value="InterPro"/>
</dbReference>
<comment type="similarity">
    <text evidence="3">Belongs to the CASC3 family.</text>
</comment>
<keyword evidence="5" id="KW-0963">Cytoplasm</keyword>
<comment type="caution">
    <text evidence="15">The sequence shown here is derived from an EMBL/GenBank/DDBJ whole genome shotgun (WGS) entry which is preliminary data.</text>
</comment>
<keyword evidence="10" id="KW-0866">Nonsense-mediated mRNA decay</keyword>
<keyword evidence="9" id="KW-0694">RNA-binding</keyword>
<dbReference type="GO" id="GO:0051028">
    <property type="term" value="P:mRNA transport"/>
    <property type="evidence" value="ECO:0007669"/>
    <property type="project" value="UniProtKB-KW"/>
</dbReference>
<evidence type="ECO:0000256" key="10">
    <source>
        <dbReference type="ARBA" id="ARBA00023161"/>
    </source>
</evidence>
<feature type="region of interest" description="Disordered" evidence="13">
    <location>
        <begin position="207"/>
        <end position="391"/>
    </location>
</feature>
<accession>A0AAV9MEG5</accession>
<keyword evidence="8" id="KW-0810">Translation regulation</keyword>
<feature type="domain" description="Btz" evidence="14">
    <location>
        <begin position="118"/>
        <end position="226"/>
    </location>
</feature>
<keyword evidence="16" id="KW-1185">Reference proteome</keyword>
<evidence type="ECO:0000256" key="7">
    <source>
        <dbReference type="ARBA" id="ARBA00022816"/>
    </source>
</evidence>
<evidence type="ECO:0000256" key="12">
    <source>
        <dbReference type="ARBA" id="ARBA00023242"/>
    </source>
</evidence>
<dbReference type="GO" id="GO:0035145">
    <property type="term" value="C:exon-exon junction complex"/>
    <property type="evidence" value="ECO:0007669"/>
    <property type="project" value="InterPro"/>
</dbReference>
<keyword evidence="4" id="KW-0813">Transport</keyword>
<dbReference type="GO" id="GO:0005737">
    <property type="term" value="C:cytoplasm"/>
    <property type="evidence" value="ECO:0007669"/>
    <property type="project" value="UniProtKB-SubCell"/>
</dbReference>
<evidence type="ECO:0000256" key="8">
    <source>
        <dbReference type="ARBA" id="ARBA00022845"/>
    </source>
</evidence>
<dbReference type="SMART" id="SM01044">
    <property type="entry name" value="Btz"/>
    <property type="match status" value="1"/>
</dbReference>
<dbReference type="PANTHER" id="PTHR46837">
    <property type="entry name" value="PROTEIN MLN51 HOMOLOG"/>
    <property type="match status" value="1"/>
</dbReference>
<keyword evidence="12" id="KW-0539">Nucleus</keyword>
<comment type="subcellular location">
    <subcellularLocation>
        <location evidence="2">Cytoplasm</location>
    </subcellularLocation>
    <subcellularLocation>
        <location evidence="1">Nucleus</location>
    </subcellularLocation>
</comment>
<dbReference type="InterPro" id="IPR044796">
    <property type="entry name" value="MLN51_plant"/>
</dbReference>
<feature type="region of interest" description="Disordered" evidence="13">
    <location>
        <begin position="124"/>
        <end position="154"/>
    </location>
</feature>
<feature type="compositionally biased region" description="Basic and acidic residues" evidence="13">
    <location>
        <begin position="37"/>
        <end position="51"/>
    </location>
</feature>
<feature type="region of interest" description="Disordered" evidence="13">
    <location>
        <begin position="483"/>
        <end position="539"/>
    </location>
</feature>
<name>A0AAV9MEG5_9SOLN</name>